<dbReference type="Gene3D" id="3.90.1510.10">
    <property type="entry name" value="Glycerate kinase, domain 2"/>
    <property type="match status" value="1"/>
</dbReference>
<dbReference type="PANTHER" id="PTHR21599:SF0">
    <property type="entry name" value="GLYCERATE KINASE"/>
    <property type="match status" value="1"/>
</dbReference>
<dbReference type="InterPro" id="IPR018193">
    <property type="entry name" value="Glyc_kinase_flavodox-like_fold"/>
</dbReference>
<evidence type="ECO:0000256" key="4">
    <source>
        <dbReference type="PIRNR" id="PIRNR006078"/>
    </source>
</evidence>
<dbReference type="RefSeq" id="WP_013386934.1">
    <property type="nucleotide sequence ID" value="NC_014632.1"/>
</dbReference>
<comment type="similarity">
    <text evidence="1 4">Belongs to the glycerate kinase type-1 family.</text>
</comment>
<dbReference type="HOGENOM" id="CLU_028255_0_0_0"/>
<dbReference type="OrthoDB" id="9774290at2"/>
<dbReference type="eggNOG" id="COG1929">
    <property type="taxonomic scope" value="Bacteria"/>
</dbReference>
<dbReference type="PIRSF" id="PIRSF006078">
    <property type="entry name" value="GlxK"/>
    <property type="match status" value="1"/>
</dbReference>
<dbReference type="Gene3D" id="3.40.50.10350">
    <property type="entry name" value="Glycerate kinase, domain 1"/>
    <property type="match status" value="1"/>
</dbReference>
<dbReference type="InterPro" id="IPR036129">
    <property type="entry name" value="Glycerate_kinase_sf"/>
</dbReference>
<dbReference type="KEGG" id="ipo:Ilyop_0476"/>
<accession>E3HBB3</accession>
<dbReference type="EC" id="2.7.1.31" evidence="5"/>
<dbReference type="GO" id="GO:0008887">
    <property type="term" value="F:glycerate kinase activity"/>
    <property type="evidence" value="ECO:0007669"/>
    <property type="project" value="UniProtKB-UniRule"/>
</dbReference>
<evidence type="ECO:0000313" key="5">
    <source>
        <dbReference type="EMBL" id="ADO82264.1"/>
    </source>
</evidence>
<evidence type="ECO:0000256" key="2">
    <source>
        <dbReference type="ARBA" id="ARBA00022679"/>
    </source>
</evidence>
<dbReference type="GO" id="GO:0031388">
    <property type="term" value="P:organic acid phosphorylation"/>
    <property type="evidence" value="ECO:0007669"/>
    <property type="project" value="UniProtKB-UniRule"/>
</dbReference>
<dbReference type="STRING" id="572544.Ilyop_0476"/>
<dbReference type="InterPro" id="IPR018197">
    <property type="entry name" value="Glycerate_kinase_RE-like"/>
</dbReference>
<evidence type="ECO:0000256" key="1">
    <source>
        <dbReference type="ARBA" id="ARBA00006284"/>
    </source>
</evidence>
<proteinExistence type="inferred from homology"/>
<sequence>MKVVIAVDSFKGSLSSLELGQLIENGIKKIYENAEVKKVPVADGGEGTVDALVEGTKGQFVDVKVHDPFMRLIDAKYGIMGNNVAVIEMAEASGLPLLKPEERDLRKATTYGTGELIKDAIEKGCREFIIGIGGSATNDAGLGMMQALGYKFLDKDGELLGYGGEIMGKVAEIDSSGTMDGLNKCRFSVACDVDNPFYGPKGAAHVYSRQKGADDETVEYLDLSLQKLALTLKEKTGKDISDIPGAGAAGGLGGGFVAFLDGELKPGIDIILQEVGLAESIEGADFVITGEGRIDFQSVMGKAPMGVSKMSRDKGIPVIAIAGCVADDAGAMHDHGLDAFFSTINYPVSLEEAMNKERAGTFVEKNVEEIFRLIKVCEIKYKSR</sequence>
<dbReference type="SUPFAM" id="SSF110738">
    <property type="entry name" value="Glycerate kinase I"/>
    <property type="match status" value="1"/>
</dbReference>
<keyword evidence="3 4" id="KW-0418">Kinase</keyword>
<dbReference type="PANTHER" id="PTHR21599">
    <property type="entry name" value="GLYCERATE KINASE"/>
    <property type="match status" value="1"/>
</dbReference>
<dbReference type="NCBIfam" id="TIGR00045">
    <property type="entry name" value="glycerate kinase"/>
    <property type="match status" value="1"/>
</dbReference>
<gene>
    <name evidence="5" type="ordered locus">Ilyop_0476</name>
</gene>
<dbReference type="Pfam" id="PF02595">
    <property type="entry name" value="Gly_kinase"/>
    <property type="match status" value="1"/>
</dbReference>
<dbReference type="InterPro" id="IPR004381">
    <property type="entry name" value="Glycerate_kinase"/>
</dbReference>
<dbReference type="AlphaFoldDB" id="E3HBB3"/>
<name>E3HBB3_ILYPC</name>
<evidence type="ECO:0000313" key="6">
    <source>
        <dbReference type="Proteomes" id="UP000006875"/>
    </source>
</evidence>
<organism evidence="5 6">
    <name type="scientific">Ilyobacter polytropus (strain ATCC 51220 / DSM 2926 / LMG 16218 / CuHBu1)</name>
    <dbReference type="NCBI Taxonomy" id="572544"/>
    <lineage>
        <taxon>Bacteria</taxon>
        <taxon>Fusobacteriati</taxon>
        <taxon>Fusobacteriota</taxon>
        <taxon>Fusobacteriia</taxon>
        <taxon>Fusobacteriales</taxon>
        <taxon>Fusobacteriaceae</taxon>
        <taxon>Ilyobacter</taxon>
    </lineage>
</organism>
<keyword evidence="2 4" id="KW-0808">Transferase</keyword>
<reference evidence="5 6" key="1">
    <citation type="journal article" date="2010" name="Stand. Genomic Sci.">
        <title>Complete genome sequence of Ilyobacter polytropus type strain (CuHbu1).</title>
        <authorList>
            <person name="Sikorski J."/>
            <person name="Chertkov O."/>
            <person name="Lapidus A."/>
            <person name="Nolan M."/>
            <person name="Lucas S."/>
            <person name="Del Rio T.G."/>
            <person name="Tice H."/>
            <person name="Cheng J.F."/>
            <person name="Tapia R."/>
            <person name="Han C."/>
            <person name="Goodwin L."/>
            <person name="Pitluck S."/>
            <person name="Liolios K."/>
            <person name="Ivanova N."/>
            <person name="Mavromatis K."/>
            <person name="Mikhailova N."/>
            <person name="Pati A."/>
            <person name="Chen A."/>
            <person name="Palaniappan K."/>
            <person name="Land M."/>
            <person name="Hauser L."/>
            <person name="Chang Y.J."/>
            <person name="Jeffries C.D."/>
            <person name="Brambilla E."/>
            <person name="Yasawong M."/>
            <person name="Rohde M."/>
            <person name="Pukall R."/>
            <person name="Spring S."/>
            <person name="Goker M."/>
            <person name="Woyke T."/>
            <person name="Bristow J."/>
            <person name="Eisen J.A."/>
            <person name="Markowitz V."/>
            <person name="Hugenholtz P."/>
            <person name="Kyrpides N.C."/>
            <person name="Klenk H.P."/>
        </authorList>
    </citation>
    <scope>NUCLEOTIDE SEQUENCE [LARGE SCALE GENOMIC DNA]</scope>
    <source>
        <strain evidence="6">ATCC 51220 / DSM 2926 / LMG 16218 / CuHBu1</strain>
    </source>
</reference>
<protein>
    <submittedName>
        <fullName evidence="5">Glycerate kinase</fullName>
        <ecNumber evidence="5">2.7.1.31</ecNumber>
    </submittedName>
</protein>
<evidence type="ECO:0000256" key="3">
    <source>
        <dbReference type="ARBA" id="ARBA00022777"/>
    </source>
</evidence>
<keyword evidence="6" id="KW-1185">Reference proteome</keyword>
<dbReference type="EMBL" id="CP002281">
    <property type="protein sequence ID" value="ADO82264.1"/>
    <property type="molecule type" value="Genomic_DNA"/>
</dbReference>
<dbReference type="Proteomes" id="UP000006875">
    <property type="component" value="Chromosome"/>
</dbReference>